<evidence type="ECO:0000313" key="4">
    <source>
        <dbReference type="EMBL" id="PHV67121.1"/>
    </source>
</evidence>
<evidence type="ECO:0000256" key="2">
    <source>
        <dbReference type="ARBA" id="ARBA00023002"/>
    </source>
</evidence>
<proteinExistence type="inferred from homology"/>
<dbReference type="Pfam" id="PF01614">
    <property type="entry name" value="IclR_C"/>
    <property type="match status" value="1"/>
</dbReference>
<keyword evidence="2" id="KW-0560">Oxidoreductase</keyword>
<protein>
    <submittedName>
        <fullName evidence="4">Flavin reductase</fullName>
    </submittedName>
</protein>
<dbReference type="AlphaFoldDB" id="A0A2G3PMW9"/>
<comment type="caution">
    <text evidence="4">The sequence shown here is derived from an EMBL/GenBank/DDBJ whole genome shotgun (WGS) entry which is preliminary data.</text>
</comment>
<dbReference type="PANTHER" id="PTHR30466">
    <property type="entry name" value="FLAVIN REDUCTASE"/>
    <property type="match status" value="1"/>
</dbReference>
<dbReference type="GO" id="GO:0010181">
    <property type="term" value="F:FMN binding"/>
    <property type="evidence" value="ECO:0007669"/>
    <property type="project" value="InterPro"/>
</dbReference>
<dbReference type="SUPFAM" id="SSF50475">
    <property type="entry name" value="FMN-binding split barrel"/>
    <property type="match status" value="1"/>
</dbReference>
<dbReference type="InterPro" id="IPR002563">
    <property type="entry name" value="Flavin_Rdtase-like_dom"/>
</dbReference>
<dbReference type="SMART" id="SM00903">
    <property type="entry name" value="Flavin_Reduct"/>
    <property type="match status" value="1"/>
</dbReference>
<dbReference type="InterPro" id="IPR014757">
    <property type="entry name" value="Tscrpt_reg_IclR_C"/>
</dbReference>
<comment type="similarity">
    <text evidence="1">Belongs to the non-flavoprotein flavin reductase family.</text>
</comment>
<dbReference type="PANTHER" id="PTHR30466:SF11">
    <property type="entry name" value="FLAVIN-DEPENDENT MONOOXYGENASE, REDUCTASE SUBUNIT HSAB"/>
    <property type="match status" value="1"/>
</dbReference>
<dbReference type="RefSeq" id="WP_099383117.1">
    <property type="nucleotide sequence ID" value="NZ_PEBD01000008.1"/>
</dbReference>
<evidence type="ECO:0000313" key="5">
    <source>
        <dbReference type="Proteomes" id="UP000225108"/>
    </source>
</evidence>
<feature type="domain" description="IclR-ED" evidence="3">
    <location>
        <begin position="161"/>
        <end position="380"/>
    </location>
</feature>
<dbReference type="InterPro" id="IPR012349">
    <property type="entry name" value="Split_barrel_FMN-bd"/>
</dbReference>
<dbReference type="Gene3D" id="2.30.110.10">
    <property type="entry name" value="Electron Transport, Fmn-binding Protein, Chain A"/>
    <property type="match status" value="1"/>
</dbReference>
<gene>
    <name evidence="4" type="ORF">CSW57_13040</name>
</gene>
<dbReference type="InterPro" id="IPR050268">
    <property type="entry name" value="NADH-dep_flavin_reductase"/>
</dbReference>
<organism evidence="4 5">
    <name type="scientific">Williamsia marianensis</name>
    <dbReference type="NCBI Taxonomy" id="85044"/>
    <lineage>
        <taxon>Bacteria</taxon>
        <taxon>Bacillati</taxon>
        <taxon>Actinomycetota</taxon>
        <taxon>Actinomycetes</taxon>
        <taxon>Mycobacteriales</taxon>
        <taxon>Nocardiaceae</taxon>
        <taxon>Williamsia</taxon>
    </lineage>
</organism>
<dbReference type="Proteomes" id="UP000225108">
    <property type="component" value="Unassembled WGS sequence"/>
</dbReference>
<dbReference type="Pfam" id="PF01613">
    <property type="entry name" value="Flavin_Reduct"/>
    <property type="match status" value="1"/>
</dbReference>
<dbReference type="Gene3D" id="3.30.450.40">
    <property type="match status" value="1"/>
</dbReference>
<accession>A0A2G3PMW9</accession>
<dbReference type="EMBL" id="PEBD01000008">
    <property type="protein sequence ID" value="PHV67121.1"/>
    <property type="molecule type" value="Genomic_DNA"/>
</dbReference>
<dbReference type="InterPro" id="IPR029016">
    <property type="entry name" value="GAF-like_dom_sf"/>
</dbReference>
<evidence type="ECO:0000259" key="3">
    <source>
        <dbReference type="PROSITE" id="PS51078"/>
    </source>
</evidence>
<name>A0A2G3PMW9_WILMA</name>
<sequence length="398" mass="43089">MKTIDPGQFRQVMGQYPTGVVVVCASVPGANPAALTIGSFSSVSLDPPLIAFYPDKSSSSWPQIREQKRFSVNVLSDDQEDLCRKFARKGVDKFDGVQWSPAESGSPLITGAAAWIDCELYDVQELGDHYLVVGRVVDMGSVPNQLPLLFFRGGYGKFSPSSLAVAEASLAGLLPAVDAVRPELEHVAQECDSECVLVARVHDEFVVLASAGTDTSPRLATRVGRRLPFVAPLGAPLAAWSTPTDADRWVQAGGRKDAETLENWRHELTAIRERGYVVGYGEKPYDTLETTISTRSVVRLDDDLADALIDVQESMLNPPEIRDDEHYDVRSLSVPIFANDGRVLQIGLYGLSTSMSGALLRDNIARLLAAGERCTRALGGTVPQRSASTHVTADEEVS</sequence>
<dbReference type="SUPFAM" id="SSF55781">
    <property type="entry name" value="GAF domain-like"/>
    <property type="match status" value="1"/>
</dbReference>
<dbReference type="GO" id="GO:0042602">
    <property type="term" value="F:riboflavin reductase (NADPH) activity"/>
    <property type="evidence" value="ECO:0007669"/>
    <property type="project" value="TreeGrafter"/>
</dbReference>
<dbReference type="PROSITE" id="PS51078">
    <property type="entry name" value="ICLR_ED"/>
    <property type="match status" value="1"/>
</dbReference>
<reference evidence="4 5" key="1">
    <citation type="submission" date="2017-10" db="EMBL/GenBank/DDBJ databases">
        <title>The draft genome sequence of Williamsia sp. BULT 1.1 isolated from the semi-arid grassland soils from South Africa.</title>
        <authorList>
            <person name="Kabwe M.H."/>
            <person name="Govender N."/>
            <person name="Mutseka Lunga P."/>
            <person name="Vikram S."/>
            <person name="Makhalanyane T.P."/>
        </authorList>
    </citation>
    <scope>NUCLEOTIDE SEQUENCE [LARGE SCALE GENOMIC DNA]</scope>
    <source>
        <strain evidence="4 5">BULT 1.1</strain>
    </source>
</reference>
<evidence type="ECO:0000256" key="1">
    <source>
        <dbReference type="ARBA" id="ARBA00008898"/>
    </source>
</evidence>